<comment type="caution">
    <text evidence="1">The sequence shown here is derived from an EMBL/GenBank/DDBJ whole genome shotgun (WGS) entry which is preliminary data.</text>
</comment>
<protein>
    <submittedName>
        <fullName evidence="1">Uncharacterized protein</fullName>
    </submittedName>
</protein>
<dbReference type="EMBL" id="MPDK01000002">
    <property type="protein sequence ID" value="PWI58911.1"/>
    <property type="molecule type" value="Genomic_DNA"/>
</dbReference>
<organism evidence="1 2">
    <name type="scientific">Sulfoacidibacillus thermotolerans</name>
    <name type="common">Acidibacillus sulfuroxidans</name>
    <dbReference type="NCBI Taxonomy" id="1765684"/>
    <lineage>
        <taxon>Bacteria</taxon>
        <taxon>Bacillati</taxon>
        <taxon>Bacillota</taxon>
        <taxon>Bacilli</taxon>
        <taxon>Bacillales</taxon>
        <taxon>Alicyclobacillaceae</taxon>
        <taxon>Sulfoacidibacillus</taxon>
    </lineage>
</organism>
<name>A0A2U3DCA1_SULT2</name>
<dbReference type="Proteomes" id="UP000245380">
    <property type="component" value="Unassembled WGS sequence"/>
</dbReference>
<dbReference type="RefSeq" id="WP_109429508.1">
    <property type="nucleotide sequence ID" value="NZ_MPDK01000002.1"/>
</dbReference>
<evidence type="ECO:0000313" key="1">
    <source>
        <dbReference type="EMBL" id="PWI58911.1"/>
    </source>
</evidence>
<accession>A0A2U3DCA1</accession>
<dbReference type="OrthoDB" id="2375880at2"/>
<proteinExistence type="predicted"/>
<dbReference type="AlphaFoldDB" id="A0A2U3DCA1"/>
<reference evidence="1 2" key="1">
    <citation type="submission" date="2016-11" db="EMBL/GenBank/DDBJ databases">
        <title>Comparative genomics of Acidibacillus ferroxidans species.</title>
        <authorList>
            <person name="Oliveira G."/>
            <person name="Nunes G."/>
            <person name="Oliveira R."/>
            <person name="Araujo F."/>
            <person name="Salim A."/>
            <person name="Scholte L."/>
            <person name="Morais D."/>
            <person name="Nancucheo I."/>
            <person name="Johnson D.B."/>
            <person name="Grail B."/>
            <person name="Bittencourt J."/>
            <person name="Valadares R."/>
        </authorList>
    </citation>
    <scope>NUCLEOTIDE SEQUENCE [LARGE SCALE GENOMIC DNA]</scope>
    <source>
        <strain evidence="1 2">Y002</strain>
    </source>
</reference>
<sequence>MADCSDVRTGYVGDPGEDFIRIQKFVDRGRNQWRLDPVRTARIVGRIFGLEPTDRYTLYQTYYDPGASVHYADVIVQHNSCRYLVELIQPVRQGPTGVWAVESIQAL</sequence>
<keyword evidence="2" id="KW-1185">Reference proteome</keyword>
<gene>
    <name evidence="1" type="ORF">BM613_02175</name>
</gene>
<evidence type="ECO:0000313" key="2">
    <source>
        <dbReference type="Proteomes" id="UP000245380"/>
    </source>
</evidence>